<comment type="caution">
    <text evidence="1">The sequence shown here is derived from an EMBL/GenBank/DDBJ whole genome shotgun (WGS) entry which is preliminary data.</text>
</comment>
<dbReference type="Proteomes" id="UP000663848">
    <property type="component" value="Unassembled WGS sequence"/>
</dbReference>
<dbReference type="EMBL" id="CAJOBR010000795">
    <property type="protein sequence ID" value="CAF4547622.1"/>
    <property type="molecule type" value="Genomic_DNA"/>
</dbReference>
<reference evidence="1" key="1">
    <citation type="submission" date="2021-02" db="EMBL/GenBank/DDBJ databases">
        <authorList>
            <person name="Nowell W R."/>
        </authorList>
    </citation>
    <scope>NUCLEOTIDE SEQUENCE</scope>
</reference>
<evidence type="ECO:0000313" key="6">
    <source>
        <dbReference type="Proteomes" id="UP000663872"/>
    </source>
</evidence>
<dbReference type="EMBL" id="CAJOBS010000848">
    <property type="protein sequence ID" value="CAF4650796.1"/>
    <property type="molecule type" value="Genomic_DNA"/>
</dbReference>
<evidence type="ECO:0000313" key="1">
    <source>
        <dbReference type="EMBL" id="CAF3331829.1"/>
    </source>
</evidence>
<evidence type="ECO:0000313" key="5">
    <source>
        <dbReference type="EMBL" id="CAF4650796.1"/>
    </source>
</evidence>
<dbReference type="Proteomes" id="UP000663865">
    <property type="component" value="Unassembled WGS sequence"/>
</dbReference>
<dbReference type="Proteomes" id="UP000663838">
    <property type="component" value="Unassembled WGS sequence"/>
</dbReference>
<evidence type="ECO:0000313" key="4">
    <source>
        <dbReference type="EMBL" id="CAF4547622.1"/>
    </source>
</evidence>
<gene>
    <name evidence="1" type="ORF">GRG538_LOCUS3651</name>
    <name evidence="2" type="ORF">KIK155_LOCUS3735</name>
    <name evidence="4" type="ORF">QYT958_LOCUS8063</name>
    <name evidence="3" type="ORF">TIS948_LOCUS24880</name>
    <name evidence="5" type="ORF">TOA249_LOCUS13979</name>
</gene>
<dbReference type="EMBL" id="CAJNYT010000131">
    <property type="protein sequence ID" value="CAF3331829.1"/>
    <property type="molecule type" value="Genomic_DNA"/>
</dbReference>
<organism evidence="1 6">
    <name type="scientific">Rotaria socialis</name>
    <dbReference type="NCBI Taxonomy" id="392032"/>
    <lineage>
        <taxon>Eukaryota</taxon>
        <taxon>Metazoa</taxon>
        <taxon>Spiralia</taxon>
        <taxon>Gnathifera</taxon>
        <taxon>Rotifera</taxon>
        <taxon>Eurotatoria</taxon>
        <taxon>Bdelloidea</taxon>
        <taxon>Philodinida</taxon>
        <taxon>Philodinidae</taxon>
        <taxon>Rotaria</taxon>
    </lineage>
</organism>
<evidence type="ECO:0000313" key="2">
    <source>
        <dbReference type="EMBL" id="CAF3352502.1"/>
    </source>
</evidence>
<protein>
    <submittedName>
        <fullName evidence="1">Uncharacterized protein</fullName>
    </submittedName>
</protein>
<dbReference type="EMBL" id="CAJNYV010000243">
    <property type="protein sequence ID" value="CAF3352502.1"/>
    <property type="molecule type" value="Genomic_DNA"/>
</dbReference>
<dbReference type="Proteomes" id="UP000663825">
    <property type="component" value="Unassembled WGS sequence"/>
</dbReference>
<accession>A0A817ULP2</accession>
<dbReference type="AlphaFoldDB" id="A0A817ULP2"/>
<sequence length="84" mass="9761">MGDVIENVFRPTSKRQETLLQEIINKLDRENCSLEAKKLNENETCNPDYDGTDDFEDVYIEPPIDYFDYPVVKEASDASRLRVT</sequence>
<dbReference type="Proteomes" id="UP000663872">
    <property type="component" value="Unassembled WGS sequence"/>
</dbReference>
<evidence type="ECO:0000313" key="3">
    <source>
        <dbReference type="EMBL" id="CAF3369101.1"/>
    </source>
</evidence>
<name>A0A817ULP2_9BILA</name>
<proteinExistence type="predicted"/>
<dbReference type="EMBL" id="CAJNXB010004321">
    <property type="protein sequence ID" value="CAF3369101.1"/>
    <property type="molecule type" value="Genomic_DNA"/>
</dbReference>